<comment type="caution">
    <text evidence="1">The sequence shown here is derived from an EMBL/GenBank/DDBJ whole genome shotgun (WGS) entry which is preliminary data.</text>
</comment>
<keyword evidence="2" id="KW-1185">Reference proteome</keyword>
<reference evidence="1" key="1">
    <citation type="submission" date="2019-06" db="EMBL/GenBank/DDBJ databases">
        <authorList>
            <person name="Zheng W."/>
        </authorList>
    </citation>
    <scope>NUCLEOTIDE SEQUENCE</scope>
    <source>
        <strain evidence="1">QDHG01</strain>
    </source>
</reference>
<proteinExistence type="predicted"/>
<evidence type="ECO:0000313" key="1">
    <source>
        <dbReference type="EMBL" id="TNV72057.1"/>
    </source>
</evidence>
<protein>
    <submittedName>
        <fullName evidence="1">Uncharacterized protein</fullName>
    </submittedName>
</protein>
<dbReference type="EMBL" id="RRYP01024611">
    <property type="protein sequence ID" value="TNV72057.1"/>
    <property type="molecule type" value="Genomic_DNA"/>
</dbReference>
<name>A0A8J8NBX1_HALGN</name>
<dbReference type="AlphaFoldDB" id="A0A8J8NBX1"/>
<organism evidence="1 2">
    <name type="scientific">Halteria grandinella</name>
    <dbReference type="NCBI Taxonomy" id="5974"/>
    <lineage>
        <taxon>Eukaryota</taxon>
        <taxon>Sar</taxon>
        <taxon>Alveolata</taxon>
        <taxon>Ciliophora</taxon>
        <taxon>Intramacronucleata</taxon>
        <taxon>Spirotrichea</taxon>
        <taxon>Stichotrichia</taxon>
        <taxon>Sporadotrichida</taxon>
        <taxon>Halteriidae</taxon>
        <taxon>Halteria</taxon>
    </lineage>
</organism>
<dbReference type="Proteomes" id="UP000785679">
    <property type="component" value="Unassembled WGS sequence"/>
</dbReference>
<accession>A0A8J8NBX1</accession>
<gene>
    <name evidence="1" type="ORF">FGO68_gene3626</name>
</gene>
<evidence type="ECO:0000313" key="2">
    <source>
        <dbReference type="Proteomes" id="UP000785679"/>
    </source>
</evidence>
<sequence>MSGTKGFTFLLPPETKLYDLTQIMYRKYLQESLPGMINHLQLYTYYLTDKSQTAIIRILGLKEQIGPVMQEVVSKNLYLCVHPVSGEEYQLMKNENQGLLLCIPVDQYGNAFTYPFFMPILRGTPLDEVRQMLIEKVGKYQISYHYSKDEWRVIEFEQIQTMVLNYAEFKSSRRQIDYSKVILRDFGKHETYIEFPKGQVFVNIGIEFQLNYQSDENQRNNGQLKINAA</sequence>